<organism evidence="2 3">
    <name type="scientific">Pseudonocardia dioxanivorans (strain ATCC 55486 / DSM 44775 / JCM 13855 / CB1190)</name>
    <dbReference type="NCBI Taxonomy" id="675635"/>
    <lineage>
        <taxon>Bacteria</taxon>
        <taxon>Bacillati</taxon>
        <taxon>Actinomycetota</taxon>
        <taxon>Actinomycetes</taxon>
        <taxon>Pseudonocardiales</taxon>
        <taxon>Pseudonocardiaceae</taxon>
        <taxon>Pseudonocardia</taxon>
    </lineage>
</organism>
<name>F2L7A7_PSEUX</name>
<reference evidence="2 3" key="1">
    <citation type="journal article" date="2011" name="J. Bacteriol.">
        <title>Genome sequence of the 1,4-dioxane-degrading Pseudonocardia dioxanivorans strain CB1190.</title>
        <authorList>
            <person name="Sales C.M."/>
            <person name="Mahendra S."/>
            <person name="Grostern A."/>
            <person name="Parales R.E."/>
            <person name="Goodwin L.A."/>
            <person name="Woyke T."/>
            <person name="Nolan M."/>
            <person name="Lapidus A."/>
            <person name="Chertkov O."/>
            <person name="Ovchinnikova G."/>
            <person name="Sczyrba A."/>
            <person name="Alvarez-Cohen L."/>
        </authorList>
    </citation>
    <scope>NUCLEOTIDE SEQUENCE [LARGE SCALE GENOMIC DNA]</scope>
    <source>
        <strain evidence="3">ATCC 55486 / DSM 44775 / JCM 13855 / CB1190</strain>
    </source>
</reference>
<dbReference type="HOGENOM" id="CLU_914898_0_0_11"/>
<feature type="compositionally biased region" description="Basic and acidic residues" evidence="1">
    <location>
        <begin position="158"/>
        <end position="171"/>
    </location>
</feature>
<keyword evidence="3" id="KW-1185">Reference proteome</keyword>
<dbReference type="AlphaFoldDB" id="F2L7A7"/>
<proteinExistence type="predicted"/>
<keyword evidence="2" id="KW-0614">Plasmid</keyword>
<dbReference type="Proteomes" id="UP000007809">
    <property type="component" value="Plasmid pPSED03"/>
</dbReference>
<dbReference type="KEGG" id="pdx:Psed_7023"/>
<sequence length="304" mass="33325">MSRSPRVQIVCRGCGIPYQTRQRSNQTRCTKCGTTRYIPADQQWEGPTSTVPENMRASLSRTPVELNCYHCGHVWQSRAKSGGTTRCPECLRNRRIPSDARATSDPAWQRDAALAARLADDPTDPAVLPPLPETGRYGAAERAATASNRRPRGKRQGRAHETYTGDDGHEYDRVPAARRKREPCGECGKLHRAGTSCIKPRLTAEQKTAMRAEARETARRDAEQFSAQMNAIRQAAAMVARMRGVSVPNVPVADATFDDDGQDDYTPAPVVAPRSTGRVEYLPDTSGGQGVPITYIDISGKSES</sequence>
<gene>
    <name evidence="2" type="ordered locus">Psed_7023</name>
</gene>
<dbReference type="EMBL" id="CP002598">
    <property type="protein sequence ID" value="AEA29080.1"/>
    <property type="molecule type" value="Genomic_DNA"/>
</dbReference>
<evidence type="ECO:0000313" key="2">
    <source>
        <dbReference type="EMBL" id="AEA29080.1"/>
    </source>
</evidence>
<evidence type="ECO:0000313" key="3">
    <source>
        <dbReference type="Proteomes" id="UP000007809"/>
    </source>
</evidence>
<geneLocation type="plasmid" evidence="2 3">
    <name>pPSED03</name>
</geneLocation>
<feature type="region of interest" description="Disordered" evidence="1">
    <location>
        <begin position="117"/>
        <end position="171"/>
    </location>
</feature>
<protein>
    <submittedName>
        <fullName evidence="2">Uncharacterized protein</fullName>
    </submittedName>
</protein>
<evidence type="ECO:0000256" key="1">
    <source>
        <dbReference type="SAM" id="MobiDB-lite"/>
    </source>
</evidence>
<accession>F2L7A7</accession>